<evidence type="ECO:0000256" key="4">
    <source>
        <dbReference type="ARBA" id="ARBA00022603"/>
    </source>
</evidence>
<comment type="similarity">
    <text evidence="2 7 8">Belongs to the precorrin methyltransferase family.</text>
</comment>
<evidence type="ECO:0000256" key="7">
    <source>
        <dbReference type="PIRNR" id="PIRNR036427"/>
    </source>
</evidence>
<dbReference type="EMBL" id="CAKLPX010000008">
    <property type="protein sequence ID" value="CAH0993382.1"/>
    <property type="molecule type" value="Genomic_DNA"/>
</dbReference>
<dbReference type="RefSeq" id="WP_237446062.1">
    <property type="nucleotide sequence ID" value="NZ_CAKLPX010000008.1"/>
</dbReference>
<evidence type="ECO:0000256" key="3">
    <source>
        <dbReference type="ARBA" id="ARBA00022573"/>
    </source>
</evidence>
<dbReference type="Gene3D" id="3.40.1010.10">
    <property type="entry name" value="Cobalt-precorrin-4 Transmethylase, Domain 1"/>
    <property type="match status" value="1"/>
</dbReference>
<keyword evidence="4 8" id="KW-0489">Methyltransferase</keyword>
<dbReference type="InterPro" id="IPR003043">
    <property type="entry name" value="Uropor_MeTrfase_CS"/>
</dbReference>
<dbReference type="InterPro" id="IPR014776">
    <property type="entry name" value="4pyrrole_Mease_sub2"/>
</dbReference>
<gene>
    <name evidence="10" type="primary">cobI</name>
    <name evidence="10" type="ORF">SIN8267_03531</name>
</gene>
<evidence type="ECO:0000256" key="6">
    <source>
        <dbReference type="ARBA" id="ARBA00022691"/>
    </source>
</evidence>
<dbReference type="Proteomes" id="UP000838100">
    <property type="component" value="Unassembled WGS sequence"/>
</dbReference>
<keyword evidence="5 8" id="KW-0808">Transferase</keyword>
<evidence type="ECO:0000313" key="11">
    <source>
        <dbReference type="Proteomes" id="UP000838100"/>
    </source>
</evidence>
<keyword evidence="11" id="KW-1185">Reference proteome</keyword>
<reference evidence="10" key="1">
    <citation type="submission" date="2021-12" db="EMBL/GenBank/DDBJ databases">
        <authorList>
            <person name="Rodrigo-Torres L."/>
            <person name="Arahal R. D."/>
            <person name="Lucena T."/>
        </authorList>
    </citation>
    <scope>NUCLEOTIDE SEQUENCE</scope>
    <source>
        <strain evidence="10">CECT 8267</strain>
    </source>
</reference>
<dbReference type="PIRSF" id="PIRSF036427">
    <property type="entry name" value="Precrrn-2_mtase"/>
    <property type="match status" value="1"/>
</dbReference>
<keyword evidence="3" id="KW-0169">Cobalamin biosynthesis</keyword>
<evidence type="ECO:0000259" key="9">
    <source>
        <dbReference type="Pfam" id="PF00590"/>
    </source>
</evidence>
<comment type="caution">
    <text evidence="10">The sequence shown here is derived from an EMBL/GenBank/DDBJ whole genome shotgun (WGS) entry which is preliminary data.</text>
</comment>
<dbReference type="EC" id="2.1.1.130" evidence="10"/>
<name>A0ABM9AJG9_9GAMM</name>
<dbReference type="GO" id="GO:0030788">
    <property type="term" value="F:precorrin-2 C20-methyltransferase activity"/>
    <property type="evidence" value="ECO:0007669"/>
    <property type="project" value="UniProtKB-EC"/>
</dbReference>
<dbReference type="SUPFAM" id="SSF53790">
    <property type="entry name" value="Tetrapyrrole methylase"/>
    <property type="match status" value="1"/>
</dbReference>
<evidence type="ECO:0000256" key="1">
    <source>
        <dbReference type="ARBA" id="ARBA00004953"/>
    </source>
</evidence>
<dbReference type="PROSITE" id="PS00840">
    <property type="entry name" value="SUMT_2"/>
    <property type="match status" value="1"/>
</dbReference>
<dbReference type="NCBIfam" id="TIGR01467">
    <property type="entry name" value="cobI_cbiL"/>
    <property type="match status" value="1"/>
</dbReference>
<dbReference type="CDD" id="cd11645">
    <property type="entry name" value="Precorrin_2_C20_MT"/>
    <property type="match status" value="1"/>
</dbReference>
<evidence type="ECO:0000313" key="10">
    <source>
        <dbReference type="EMBL" id="CAH0993382.1"/>
    </source>
</evidence>
<dbReference type="InterPro" id="IPR035996">
    <property type="entry name" value="4pyrrol_Methylase_sf"/>
</dbReference>
<accession>A0ABM9AJG9</accession>
<evidence type="ECO:0000256" key="2">
    <source>
        <dbReference type="ARBA" id="ARBA00005879"/>
    </source>
</evidence>
<dbReference type="InterPro" id="IPR012382">
    <property type="entry name" value="CobI/CbiL"/>
</dbReference>
<feature type="domain" description="Tetrapyrrole methylase" evidence="9">
    <location>
        <begin position="12"/>
        <end position="222"/>
    </location>
</feature>
<proteinExistence type="inferred from homology"/>
<dbReference type="GO" id="GO:0032259">
    <property type="term" value="P:methylation"/>
    <property type="evidence" value="ECO:0007669"/>
    <property type="project" value="UniProtKB-KW"/>
</dbReference>
<evidence type="ECO:0000256" key="8">
    <source>
        <dbReference type="RuleBase" id="RU003960"/>
    </source>
</evidence>
<protein>
    <submittedName>
        <fullName evidence="10">Precorrin-2 C(20)-methyltransferase</fullName>
        <ecNumber evidence="10">2.1.1.130</ecNumber>
    </submittedName>
</protein>
<comment type="pathway">
    <text evidence="1">Cofactor biosynthesis; adenosylcobalamin biosynthesis.</text>
</comment>
<dbReference type="InterPro" id="IPR000878">
    <property type="entry name" value="4pyrrol_Mease"/>
</dbReference>
<dbReference type="Pfam" id="PF00590">
    <property type="entry name" value="TP_methylase"/>
    <property type="match status" value="1"/>
</dbReference>
<dbReference type="InterPro" id="IPR006364">
    <property type="entry name" value="CobI/CbiL/CobIJ_dom"/>
</dbReference>
<organism evidence="10 11">
    <name type="scientific">Sinobacterium norvegicum</name>
    <dbReference type="NCBI Taxonomy" id="1641715"/>
    <lineage>
        <taxon>Bacteria</taxon>
        <taxon>Pseudomonadati</taxon>
        <taxon>Pseudomonadota</taxon>
        <taxon>Gammaproteobacteria</taxon>
        <taxon>Cellvibrionales</taxon>
        <taxon>Spongiibacteraceae</taxon>
        <taxon>Sinobacterium</taxon>
    </lineage>
</organism>
<evidence type="ECO:0000256" key="5">
    <source>
        <dbReference type="ARBA" id="ARBA00022679"/>
    </source>
</evidence>
<keyword evidence="6" id="KW-0949">S-adenosyl-L-methionine</keyword>
<dbReference type="PANTHER" id="PTHR43467:SF2">
    <property type="entry name" value="COBALT-PRECORRIN-2 C(20)-METHYLTRANSFERASE"/>
    <property type="match status" value="1"/>
</dbReference>
<dbReference type="Gene3D" id="3.30.950.10">
    <property type="entry name" value="Methyltransferase, Cobalt-precorrin-4 Transmethylase, Domain 2"/>
    <property type="match status" value="1"/>
</dbReference>
<dbReference type="InterPro" id="IPR014777">
    <property type="entry name" value="4pyrrole_Mease_sub1"/>
</dbReference>
<dbReference type="PANTHER" id="PTHR43467">
    <property type="entry name" value="COBALT-PRECORRIN-2 C(20)-METHYLTRANSFERASE"/>
    <property type="match status" value="1"/>
</dbReference>
<sequence>MMVALEHSEPCFIGVGVGPGDPELMTLKSVREIRNADVICYLVNQQGHSQARAIASLSIDAVGKDNLVEIAIVMPMSEDRNLANQAYDEGAEKIITQLGRQQRVIFLCEGDPLMFGSFAYLLERIEGRYPCQVVPGISSIMAGAAALPLPLTMQRDSLVVISGRHDDDKLIAALQQHQSVVIMKAGRARPRILAALKQTGRLQHAKYLEYIGRENQHIVDDVSELDNTAGPYFSLFIITAATLHERSER</sequence>